<keyword evidence="6" id="KW-0249">Electron transport</keyword>
<keyword evidence="3" id="KW-0813">Transport</keyword>
<dbReference type="InterPro" id="IPR003197">
    <property type="entry name" value="QCR7"/>
</dbReference>
<evidence type="ECO:0000313" key="10">
    <source>
        <dbReference type="Proteomes" id="UP000241890"/>
    </source>
</evidence>
<dbReference type="EMBL" id="BEYU01000068">
    <property type="protein sequence ID" value="GBG29916.1"/>
    <property type="molecule type" value="Genomic_DNA"/>
</dbReference>
<dbReference type="OrthoDB" id="425749at2759"/>
<keyword evidence="8" id="KW-0472">Membrane</keyword>
<dbReference type="GO" id="GO:0005743">
    <property type="term" value="C:mitochondrial inner membrane"/>
    <property type="evidence" value="ECO:0007669"/>
    <property type="project" value="UniProtKB-SubCell"/>
</dbReference>
<evidence type="ECO:0000256" key="1">
    <source>
        <dbReference type="ARBA" id="ARBA00004443"/>
    </source>
</evidence>
<evidence type="ECO:0000256" key="5">
    <source>
        <dbReference type="ARBA" id="ARBA00022792"/>
    </source>
</evidence>
<dbReference type="AlphaFoldDB" id="A0A2R5GG84"/>
<evidence type="ECO:0000256" key="7">
    <source>
        <dbReference type="ARBA" id="ARBA00023128"/>
    </source>
</evidence>
<dbReference type="SUPFAM" id="SSF81524">
    <property type="entry name" value="14 kDa protein of cytochrome bc1 complex (Ubiquinol-cytochrome c reductase)"/>
    <property type="match status" value="1"/>
</dbReference>
<proteinExistence type="inferred from homology"/>
<dbReference type="GO" id="GO:0006122">
    <property type="term" value="P:mitochondrial electron transport, ubiquinol to cytochrome c"/>
    <property type="evidence" value="ECO:0007669"/>
    <property type="project" value="InterPro"/>
</dbReference>
<evidence type="ECO:0000256" key="4">
    <source>
        <dbReference type="ARBA" id="ARBA00022660"/>
    </source>
</evidence>
<reference evidence="9 10" key="1">
    <citation type="submission" date="2017-12" db="EMBL/GenBank/DDBJ databases">
        <title>Sequencing, de novo assembly and annotation of complete genome of a new Thraustochytrid species, strain FCC1311.</title>
        <authorList>
            <person name="Sedici K."/>
            <person name="Godart F."/>
            <person name="Aiese Cigliano R."/>
            <person name="Sanseverino W."/>
            <person name="Barakat M."/>
            <person name="Ortet P."/>
            <person name="Marechal E."/>
            <person name="Cagnac O."/>
            <person name="Amato A."/>
        </authorList>
    </citation>
    <scope>NUCLEOTIDE SEQUENCE [LARGE SCALE GENOMIC DNA]</scope>
</reference>
<name>A0A2R5GG84_9STRA</name>
<keyword evidence="7" id="KW-0496">Mitochondrion</keyword>
<protein>
    <submittedName>
        <fullName evidence="9">Cytochrome b-c1 complex subunit 7</fullName>
    </submittedName>
</protein>
<organism evidence="9 10">
    <name type="scientific">Hondaea fermentalgiana</name>
    <dbReference type="NCBI Taxonomy" id="2315210"/>
    <lineage>
        <taxon>Eukaryota</taxon>
        <taxon>Sar</taxon>
        <taxon>Stramenopiles</taxon>
        <taxon>Bigyra</taxon>
        <taxon>Labyrinthulomycetes</taxon>
        <taxon>Thraustochytrida</taxon>
        <taxon>Thraustochytriidae</taxon>
        <taxon>Hondaea</taxon>
    </lineage>
</organism>
<evidence type="ECO:0000256" key="2">
    <source>
        <dbReference type="ARBA" id="ARBA00008554"/>
    </source>
</evidence>
<evidence type="ECO:0000256" key="8">
    <source>
        <dbReference type="ARBA" id="ARBA00023136"/>
    </source>
</evidence>
<dbReference type="InParanoid" id="A0A2R5GG84"/>
<keyword evidence="4" id="KW-0679">Respiratory chain</keyword>
<dbReference type="Proteomes" id="UP000241890">
    <property type="component" value="Unassembled WGS sequence"/>
</dbReference>
<dbReference type="Gene3D" id="1.10.1090.10">
    <property type="entry name" value="Cytochrome b-c1 complex subunit 7"/>
    <property type="match status" value="1"/>
</dbReference>
<comment type="similarity">
    <text evidence="2">Belongs to the UQCRB/QCR7 family.</text>
</comment>
<accession>A0A2R5GG84</accession>
<keyword evidence="10" id="KW-1185">Reference proteome</keyword>
<dbReference type="GO" id="GO:0045275">
    <property type="term" value="C:respiratory chain complex III"/>
    <property type="evidence" value="ECO:0007669"/>
    <property type="project" value="InterPro"/>
</dbReference>
<dbReference type="PANTHER" id="PTHR12022">
    <property type="entry name" value="UBIQUINOL-CYTOCHROME C REDUCTASE COMPLEX 14 KD PROTEIN"/>
    <property type="match status" value="1"/>
</dbReference>
<keyword evidence="5" id="KW-0999">Mitochondrion inner membrane</keyword>
<sequence length="103" mass="12104">MSAIIRTIARMYQNNVNGALRKHGLRYEDIIIAENADVQKAIQYLPSAEKVARQRRITRAIDLNFKHEELPKEIQAVQEPGKFYLAPLMEEFRKLRVERQLLK</sequence>
<dbReference type="Pfam" id="PF02271">
    <property type="entry name" value="UCR_14kD"/>
    <property type="match status" value="1"/>
</dbReference>
<dbReference type="InterPro" id="IPR036544">
    <property type="entry name" value="QCR7_sf"/>
</dbReference>
<evidence type="ECO:0000256" key="3">
    <source>
        <dbReference type="ARBA" id="ARBA00022448"/>
    </source>
</evidence>
<gene>
    <name evidence="9" type="ORF">FCC1311_061362</name>
</gene>
<evidence type="ECO:0000313" key="9">
    <source>
        <dbReference type="EMBL" id="GBG29916.1"/>
    </source>
</evidence>
<comment type="caution">
    <text evidence="9">The sequence shown here is derived from an EMBL/GenBank/DDBJ whole genome shotgun (WGS) entry which is preliminary data.</text>
</comment>
<evidence type="ECO:0000256" key="6">
    <source>
        <dbReference type="ARBA" id="ARBA00022982"/>
    </source>
</evidence>
<dbReference type="PANTHER" id="PTHR12022:SF0">
    <property type="entry name" value="CYTOCHROME B-C1 COMPLEX SUBUNIT 7"/>
    <property type="match status" value="1"/>
</dbReference>
<comment type="subcellular location">
    <subcellularLocation>
        <location evidence="1">Mitochondrion inner membrane</location>
        <topology evidence="1">Peripheral membrane protein</topology>
        <orientation evidence="1">Matrix side</orientation>
    </subcellularLocation>
</comment>